<feature type="region of interest" description="Disordered" evidence="1">
    <location>
        <begin position="209"/>
        <end position="232"/>
    </location>
</feature>
<dbReference type="Proteomes" id="UP000252378">
    <property type="component" value="Unassembled WGS sequence"/>
</dbReference>
<dbReference type="AlphaFoldDB" id="A0A367G7Y7"/>
<protein>
    <recommendedName>
        <fullName evidence="4">ParB/Sulfiredoxin domain-containing protein</fullName>
    </recommendedName>
</protein>
<dbReference type="Gene3D" id="3.90.1530.10">
    <property type="entry name" value="Conserved hypothetical protein from pyrococcus furiosus pfu- 392566-001, ParB domain"/>
    <property type="match status" value="1"/>
</dbReference>
<evidence type="ECO:0008006" key="4">
    <source>
        <dbReference type="Google" id="ProtNLM"/>
    </source>
</evidence>
<sequence length="347" mass="38700">MMNLNALKIDPEFQGKIPPLTFEELNQLEANILRDGRIINPIIVWEGLIVDGHNRFTIAKKHPEIPFTTHEKAFANRYEAIIWICKNQLGRRNLTPEQKKYLIGKQYEAEKCANGGDRKSPAAKSGYGKRNLIGAPKTCYKVAAESGVGRTYVIEAEHYAKGLDAAEEAVPGTRQKVLSGEVKPTAAEIASVARAPPEDRPALVAEICKPKPPKPPTQKLKTPPAVAAPLPNASTSEEECTDEELVHTPAPQEQTFPQRVNEPLKIDRQQILEIANSRYVPKRLADGTAMLCEVSGAANSMMRRWESVFREYPDILSDAENRASVGRTIQKLRDYLKNLEDKMEELL</sequence>
<dbReference type="InterPro" id="IPR036086">
    <property type="entry name" value="ParB/Sulfiredoxin_sf"/>
</dbReference>
<proteinExistence type="predicted"/>
<gene>
    <name evidence="2" type="ORF">C7J97_06275</name>
</gene>
<evidence type="ECO:0000313" key="3">
    <source>
        <dbReference type="Proteomes" id="UP000252378"/>
    </source>
</evidence>
<organism evidence="2 3">
    <name type="scientific">Faecalibacterium prausnitzii</name>
    <dbReference type="NCBI Taxonomy" id="853"/>
    <lineage>
        <taxon>Bacteria</taxon>
        <taxon>Bacillati</taxon>
        <taxon>Bacillota</taxon>
        <taxon>Clostridia</taxon>
        <taxon>Eubacteriales</taxon>
        <taxon>Oscillospiraceae</taxon>
        <taxon>Faecalibacterium</taxon>
    </lineage>
</organism>
<evidence type="ECO:0000256" key="1">
    <source>
        <dbReference type="SAM" id="MobiDB-lite"/>
    </source>
</evidence>
<name>A0A367G7Y7_9FIRM</name>
<evidence type="ECO:0000313" key="2">
    <source>
        <dbReference type="EMBL" id="RCH46822.1"/>
    </source>
</evidence>
<reference evidence="2 3" key="1">
    <citation type="submission" date="2018-03" db="EMBL/GenBank/DDBJ databases">
        <title>Complete genome sequencing of Faecalibacterium prausnitzii strains isolated from the human gut.</title>
        <authorList>
            <person name="Fitzgerald B.C."/>
            <person name="Shkoporov A.N."/>
            <person name="Ross P.R."/>
            <person name="Hill C."/>
        </authorList>
    </citation>
    <scope>NUCLEOTIDE SEQUENCE [LARGE SCALE GENOMIC DNA]</scope>
    <source>
        <strain evidence="2 3">ATCC 27768</strain>
    </source>
</reference>
<dbReference type="SUPFAM" id="SSF110849">
    <property type="entry name" value="ParB/Sulfiredoxin"/>
    <property type="match status" value="1"/>
</dbReference>
<accession>A0A367G7Y7</accession>
<dbReference type="EMBL" id="PXUP01000007">
    <property type="protein sequence ID" value="RCH46822.1"/>
    <property type="molecule type" value="Genomic_DNA"/>
</dbReference>
<comment type="caution">
    <text evidence="2">The sequence shown here is derived from an EMBL/GenBank/DDBJ whole genome shotgun (WGS) entry which is preliminary data.</text>
</comment>
<dbReference type="RefSeq" id="WP_113992314.1">
    <property type="nucleotide sequence ID" value="NZ_JAWHPP010000006.1"/>
</dbReference>